<dbReference type="EMBL" id="ANJA01004046">
    <property type="protein sequence ID" value="ETO59726.1"/>
    <property type="molecule type" value="Genomic_DNA"/>
</dbReference>
<organism evidence="7 8">
    <name type="scientific">Phytophthora nicotianae P1976</name>
    <dbReference type="NCBI Taxonomy" id="1317066"/>
    <lineage>
        <taxon>Eukaryota</taxon>
        <taxon>Sar</taxon>
        <taxon>Stramenopiles</taxon>
        <taxon>Oomycota</taxon>
        <taxon>Peronosporomycetes</taxon>
        <taxon>Peronosporales</taxon>
        <taxon>Peronosporaceae</taxon>
        <taxon>Phytophthora</taxon>
    </lineage>
</organism>
<protein>
    <recommendedName>
        <fullName evidence="6">AAA+ ATPase domain-containing protein</fullName>
    </recommendedName>
</protein>
<reference evidence="7 8" key="1">
    <citation type="submission" date="2013-11" db="EMBL/GenBank/DDBJ databases">
        <title>The Genome Sequence of Phytophthora parasitica P1976.</title>
        <authorList>
            <consortium name="The Broad Institute Genomics Platform"/>
            <person name="Russ C."/>
            <person name="Tyler B."/>
            <person name="Panabieres F."/>
            <person name="Shan W."/>
            <person name="Tripathy S."/>
            <person name="Grunwald N."/>
            <person name="Machado M."/>
            <person name="Johnson C.S."/>
            <person name="Walker B."/>
            <person name="Young S."/>
            <person name="Zeng Q."/>
            <person name="Gargeya S."/>
            <person name="Fitzgerald M."/>
            <person name="Haas B."/>
            <person name="Abouelleil A."/>
            <person name="Allen A.W."/>
            <person name="Alvarado L."/>
            <person name="Arachchi H.M."/>
            <person name="Berlin A.M."/>
            <person name="Chapman S.B."/>
            <person name="Gainer-Dewar J."/>
            <person name="Goldberg J."/>
            <person name="Griggs A."/>
            <person name="Gujja S."/>
            <person name="Hansen M."/>
            <person name="Howarth C."/>
            <person name="Imamovic A."/>
            <person name="Ireland A."/>
            <person name="Larimer J."/>
            <person name="McCowan C."/>
            <person name="Murphy C."/>
            <person name="Pearson M."/>
            <person name="Poon T.W."/>
            <person name="Priest M."/>
            <person name="Roberts A."/>
            <person name="Saif S."/>
            <person name="Shea T."/>
            <person name="Sisk P."/>
            <person name="Sykes S."/>
            <person name="Wortman J."/>
            <person name="Nusbaum C."/>
            <person name="Birren B."/>
        </authorList>
    </citation>
    <scope>NUCLEOTIDE SEQUENCE [LARGE SCALE GENOMIC DNA]</scope>
    <source>
        <strain evidence="7 8">P1976</strain>
    </source>
</reference>
<name>A0A080YZB5_PHYNI</name>
<dbReference type="InterPro" id="IPR050304">
    <property type="entry name" value="MT-severing_AAA_ATPase"/>
</dbReference>
<dbReference type="InterPro" id="IPR041569">
    <property type="entry name" value="AAA_lid_3"/>
</dbReference>
<evidence type="ECO:0000256" key="3">
    <source>
        <dbReference type="ARBA" id="ARBA00022840"/>
    </source>
</evidence>
<evidence type="ECO:0000259" key="6">
    <source>
        <dbReference type="SMART" id="SM00382"/>
    </source>
</evidence>
<dbReference type="OrthoDB" id="10251136at2759"/>
<evidence type="ECO:0000256" key="2">
    <source>
        <dbReference type="ARBA" id="ARBA00022741"/>
    </source>
</evidence>
<dbReference type="AlphaFoldDB" id="A0A080YZB5"/>
<dbReference type="SMART" id="SM00382">
    <property type="entry name" value="AAA"/>
    <property type="match status" value="1"/>
</dbReference>
<feature type="domain" description="AAA+ ATPase" evidence="6">
    <location>
        <begin position="388"/>
        <end position="524"/>
    </location>
</feature>
<dbReference type="SUPFAM" id="SSF52540">
    <property type="entry name" value="P-loop containing nucleoside triphosphate hydrolases"/>
    <property type="match status" value="1"/>
</dbReference>
<dbReference type="InterPro" id="IPR003959">
    <property type="entry name" value="ATPase_AAA_core"/>
</dbReference>
<dbReference type="PROSITE" id="PS00674">
    <property type="entry name" value="AAA"/>
    <property type="match status" value="1"/>
</dbReference>
<feature type="region of interest" description="Disordered" evidence="5">
    <location>
        <begin position="171"/>
        <end position="287"/>
    </location>
</feature>
<dbReference type="PANTHER" id="PTHR23074">
    <property type="entry name" value="AAA DOMAIN-CONTAINING"/>
    <property type="match status" value="1"/>
</dbReference>
<dbReference type="InterPro" id="IPR003593">
    <property type="entry name" value="AAA+_ATPase"/>
</dbReference>
<dbReference type="PANTHER" id="PTHR23074:SF17">
    <property type="entry name" value="FIDGETIN-LIKE PROTEIN 1"/>
    <property type="match status" value="1"/>
</dbReference>
<feature type="compositionally biased region" description="Basic and acidic residues" evidence="5">
    <location>
        <begin position="236"/>
        <end position="262"/>
    </location>
</feature>
<dbReference type="Proteomes" id="UP000028582">
    <property type="component" value="Unassembled WGS sequence"/>
</dbReference>
<dbReference type="InterPro" id="IPR003960">
    <property type="entry name" value="ATPase_AAA_CS"/>
</dbReference>
<dbReference type="GO" id="GO:0005524">
    <property type="term" value="F:ATP binding"/>
    <property type="evidence" value="ECO:0007669"/>
    <property type="project" value="UniProtKB-KW"/>
</dbReference>
<gene>
    <name evidence="7" type="ORF">F444_21965</name>
</gene>
<keyword evidence="2 4" id="KW-0547">Nucleotide-binding</keyword>
<dbReference type="FunFam" id="3.40.50.300:FF:000093">
    <property type="entry name" value="Fidgetin-like 1"/>
    <property type="match status" value="1"/>
</dbReference>
<dbReference type="InterPro" id="IPR027417">
    <property type="entry name" value="P-loop_NTPase"/>
</dbReference>
<feature type="region of interest" description="Disordered" evidence="5">
    <location>
        <begin position="301"/>
        <end position="330"/>
    </location>
</feature>
<dbReference type="Pfam" id="PF17862">
    <property type="entry name" value="AAA_lid_3"/>
    <property type="match status" value="1"/>
</dbReference>
<evidence type="ECO:0000256" key="4">
    <source>
        <dbReference type="RuleBase" id="RU003651"/>
    </source>
</evidence>
<comment type="similarity">
    <text evidence="1 4">Belongs to the AAA ATPase family.</text>
</comment>
<proteinExistence type="inferred from homology"/>
<feature type="compositionally biased region" description="Polar residues" evidence="5">
    <location>
        <begin position="216"/>
        <end position="235"/>
    </location>
</feature>
<dbReference type="Gene3D" id="1.10.8.60">
    <property type="match status" value="1"/>
</dbReference>
<dbReference type="FunFam" id="1.10.8.60:FF:000022">
    <property type="entry name" value="Fidgetin like 1"/>
    <property type="match status" value="1"/>
</dbReference>
<sequence length="634" mass="70057">MNDDAGRMTYELLRTHGDLDNAKTHKEMLRALSSVCADRQSADVLQRLHATDFALLRVREHQEETSQVSKRRSRVRDKWKQRKLQEGATLDDVQRRYPKLFEGVEEERMEHKKSNGAVNTVNGIVTVLTQAVGHVQAPPAPAPAAVLQPVAATPVVPARAEMRRNDFNFTDDVWSGPPQAAGVAMPSEPAPQPKPALSDLLSKRSRLPHEDPELFGSNTRPNPVQQGNSFQTATERLQHDRMTGRARNLDDDHSRGRNDRRGNPRGPPRGVYHPVNQDLLLGGGDNDNGYISGSSAVSKKFVSPMNDGGSNKGSKKQTTPPDEDVNIDPRLKSCDPELIEKIEMEIVDNGDPITFDDIAGLQFAKKCVNELVIWPMARPDIFTGLRSLPKGLLLFGPPGTGKTLIGKAIASQSGATFFSISASSLTSKWIGQGEKLVRTLFAVAAVKQPSVIFIDEIDSLLTQRSSEENEASRRMKTEFLVQLDGAGTKAKDIILVVGATNRPQELDEAARRRFVKRLYIPLPSFEARLDLVSRLLKDNKNDLTDENKAFIAESTKGYSGADVRALCTEAAMGPIRNCTDIRTMDADSVRPINLDDFKEALRGVRSSVAVKDLAFYKEWNEEFGSFAFENHDSS</sequence>
<evidence type="ECO:0000256" key="5">
    <source>
        <dbReference type="SAM" id="MobiDB-lite"/>
    </source>
</evidence>
<evidence type="ECO:0000313" key="7">
    <source>
        <dbReference type="EMBL" id="ETO59726.1"/>
    </source>
</evidence>
<dbReference type="Gene3D" id="3.40.50.300">
    <property type="entry name" value="P-loop containing nucleotide triphosphate hydrolases"/>
    <property type="match status" value="1"/>
</dbReference>
<evidence type="ECO:0000256" key="1">
    <source>
        <dbReference type="ARBA" id="ARBA00006914"/>
    </source>
</evidence>
<comment type="caution">
    <text evidence="7">The sequence shown here is derived from an EMBL/GenBank/DDBJ whole genome shotgun (WGS) entry which is preliminary data.</text>
</comment>
<evidence type="ECO:0000313" key="8">
    <source>
        <dbReference type="Proteomes" id="UP000028582"/>
    </source>
</evidence>
<accession>A0A080YZB5</accession>
<keyword evidence="3 4" id="KW-0067">ATP-binding</keyword>
<dbReference type="GO" id="GO:0016887">
    <property type="term" value="F:ATP hydrolysis activity"/>
    <property type="evidence" value="ECO:0007669"/>
    <property type="project" value="InterPro"/>
</dbReference>
<dbReference type="InterPro" id="IPR015415">
    <property type="entry name" value="Spast_Vps4_C"/>
</dbReference>
<dbReference type="Pfam" id="PF00004">
    <property type="entry name" value="AAA"/>
    <property type="match status" value="1"/>
</dbReference>
<dbReference type="Pfam" id="PF09336">
    <property type="entry name" value="Vps4_C"/>
    <property type="match status" value="1"/>
</dbReference>